<protein>
    <submittedName>
        <fullName evidence="1">Uncharacterized protein</fullName>
    </submittedName>
</protein>
<organism evidence="1 2">
    <name type="scientific">Phytophthora fragariae</name>
    <dbReference type="NCBI Taxonomy" id="53985"/>
    <lineage>
        <taxon>Eukaryota</taxon>
        <taxon>Sar</taxon>
        <taxon>Stramenopiles</taxon>
        <taxon>Oomycota</taxon>
        <taxon>Peronosporomycetes</taxon>
        <taxon>Peronosporales</taxon>
        <taxon>Peronosporaceae</taxon>
        <taxon>Phytophthora</taxon>
    </lineage>
</organism>
<dbReference type="Proteomes" id="UP000460718">
    <property type="component" value="Unassembled WGS sequence"/>
</dbReference>
<comment type="caution">
    <text evidence="1">The sequence shown here is derived from an EMBL/GenBank/DDBJ whole genome shotgun (WGS) entry which is preliminary data.</text>
</comment>
<evidence type="ECO:0000313" key="2">
    <source>
        <dbReference type="Proteomes" id="UP000460718"/>
    </source>
</evidence>
<evidence type="ECO:0000313" key="1">
    <source>
        <dbReference type="EMBL" id="KAE8985303.1"/>
    </source>
</evidence>
<dbReference type="AlphaFoldDB" id="A0A6A3J181"/>
<proteinExistence type="predicted"/>
<name>A0A6A3J181_9STRA</name>
<accession>A0A6A3J181</accession>
<sequence>MYRELTIASTVPQAKLKRAFKTGKLSLSAAELKGSGSVLHLHPGSFDKALKARKRIRKGFKFAKDSGLLSRAVDAAVPTLDTAVGVPQAAIPARGAIKQLTGVGVDGGKIRVADVAHQAKQALRYASKKGVLTDLVDLAEKNLKEKATKPEHVDLISTLRTSVKDKYGVGVVPASVPGKKRLVKGSTEAQARMAALRAMRKGKSKGGSFRL</sequence>
<reference evidence="1 2" key="1">
    <citation type="submission" date="2018-09" db="EMBL/GenBank/DDBJ databases">
        <title>Genomic investigation of the strawberry pathogen Phytophthora fragariae indicates pathogenicity is determined by transcriptional variation in three key races.</title>
        <authorList>
            <person name="Adams T.M."/>
            <person name="Armitage A.D."/>
            <person name="Sobczyk M.K."/>
            <person name="Bates H.J."/>
            <person name="Dunwell J.M."/>
            <person name="Nellist C.F."/>
            <person name="Harrison R.J."/>
        </authorList>
    </citation>
    <scope>NUCLEOTIDE SEQUENCE [LARGE SCALE GENOMIC DNA]</scope>
    <source>
        <strain evidence="1 2">SCRP245</strain>
    </source>
</reference>
<dbReference type="EMBL" id="QXFW01001828">
    <property type="protein sequence ID" value="KAE8985303.1"/>
    <property type="molecule type" value="Genomic_DNA"/>
</dbReference>
<gene>
    <name evidence="1" type="ORF">PF011_g20445</name>
</gene>